<reference evidence="3" key="5">
    <citation type="journal article" date="2008" name="Nucleic Acids Res.">
        <title>The Rice Annotation Project Database (RAP-DB): 2008 update.</title>
        <authorList>
            <consortium name="The Rice Annotation Project (RAP)"/>
            <person name="Tanaka T."/>
            <person name="Antonio B.A."/>
            <person name="Kikuchi S."/>
            <person name="Matsumoto T."/>
            <person name="Nagamura Y."/>
            <person name="Numa H."/>
            <person name="Sakai H."/>
            <person name="Wu J."/>
            <person name="Itoh T."/>
            <person name="Sasaki T."/>
            <person name="Aono R."/>
            <person name="Fujii Y."/>
            <person name="Habara T."/>
            <person name="Harada E."/>
            <person name="Kanno M."/>
            <person name="Kawahara Y."/>
            <person name="Kawashima H."/>
            <person name="Kubooka H."/>
            <person name="Matsuya A."/>
            <person name="Nakaoka H."/>
            <person name="Saichi N."/>
            <person name="Sanbonmatsu R."/>
            <person name="Sato Y."/>
            <person name="Shinso Y."/>
            <person name="Suzuki M."/>
            <person name="Takeda J."/>
            <person name="Tanino M."/>
            <person name="Todokoro F."/>
            <person name="Yamaguchi K."/>
            <person name="Yamamoto N."/>
            <person name="Yamasaki C."/>
            <person name="Imanishi T."/>
            <person name="Okido T."/>
            <person name="Tada M."/>
            <person name="Ikeo K."/>
            <person name="Tateno Y."/>
            <person name="Gojobori T."/>
            <person name="Lin Y.C."/>
            <person name="Wei F.J."/>
            <person name="Hsing Y.I."/>
            <person name="Zhao Q."/>
            <person name="Han B."/>
            <person name="Kramer M.R."/>
            <person name="McCombie R.W."/>
            <person name="Lonsdale D."/>
            <person name="O'Donovan C.C."/>
            <person name="Whitfield E.J."/>
            <person name="Apweiler R."/>
            <person name="Koyanagi K.O."/>
            <person name="Khurana J.P."/>
            <person name="Raghuvanshi S."/>
            <person name="Singh N.K."/>
            <person name="Tyagi A.K."/>
            <person name="Haberer G."/>
            <person name="Fujisawa M."/>
            <person name="Hosokawa S."/>
            <person name="Ito Y."/>
            <person name="Ikawa H."/>
            <person name="Shibata M."/>
            <person name="Yamamoto M."/>
            <person name="Bruskiewich R.M."/>
            <person name="Hoen D.R."/>
            <person name="Bureau TE."/>
            <person name="Namiki N."/>
            <person name="Ohyanagi H."/>
            <person name="Sakai Y."/>
            <person name="Nobushima S."/>
            <person name="Sakata K."/>
            <person name="Barrero R.A."/>
            <person name="Sato Y."/>
            <person name="Souvorov A."/>
            <person name="Smith-White B."/>
            <person name="Tatusova T."/>
            <person name="An S."/>
            <person name="An G."/>
            <person name="OOta S."/>
            <person name="Fuks G."/>
            <person name="Messing J."/>
            <person name="Christie K.R."/>
            <person name="Lieberherr D."/>
            <person name="Kim H."/>
            <person name="Zuccolo A."/>
            <person name="Wing R.A."/>
            <person name="Nobuta K."/>
            <person name="Green P.J."/>
            <person name="Lu C."/>
            <person name="Meyers BC."/>
            <person name="Chaparro C."/>
            <person name="Piegu B."/>
            <person name="Panaud O."/>
            <person name="Echeverria M."/>
        </authorList>
    </citation>
    <scope>NUCLEOTIDE SEQUENCE</scope>
</reference>
<reference evidence="2" key="1">
    <citation type="submission" date="2001-05" db="EMBL/GenBank/DDBJ databases">
        <title>Oryza sativa nipponbare(GA3) genomic DNA, chromosome 6, PAC clone:P0490F09.</title>
        <authorList>
            <person name="Sasaki T."/>
            <person name="Matsumoto T."/>
            <person name="Yamamoto K."/>
        </authorList>
    </citation>
    <scope>NUCLEOTIDE SEQUENCE</scope>
</reference>
<feature type="region of interest" description="Disordered" evidence="1">
    <location>
        <begin position="21"/>
        <end position="42"/>
    </location>
</feature>
<evidence type="ECO:0000313" key="2">
    <source>
        <dbReference type="EMBL" id="BAD35500.1"/>
    </source>
</evidence>
<reference evidence="4" key="6">
    <citation type="journal article" date="2008" name="Nucleic Acids Res.">
        <title>The rice annotation project database (RAP-DB): 2008 update.</title>
        <authorList>
            <consortium name="The rice annotation project (RAP)"/>
        </authorList>
    </citation>
    <scope>GENOME REANNOTATION</scope>
    <source>
        <strain evidence="4">cv. Nipponbare</strain>
    </source>
</reference>
<evidence type="ECO:0000313" key="3">
    <source>
        <dbReference type="EMBL" id="BAF19973.1"/>
    </source>
</evidence>
<reference evidence="3 4" key="2">
    <citation type="journal article" date="2005" name="Nature">
        <title>The map-based sequence of the rice genome.</title>
        <authorList>
            <consortium name="International rice genome sequencing project (IRGSP)"/>
            <person name="Matsumoto T."/>
            <person name="Wu J."/>
            <person name="Kanamori H."/>
            <person name="Katayose Y."/>
            <person name="Fujisawa M."/>
            <person name="Namiki N."/>
            <person name="Mizuno H."/>
            <person name="Yamamoto K."/>
            <person name="Antonio B.A."/>
            <person name="Baba T."/>
            <person name="Sakata K."/>
            <person name="Nagamura Y."/>
            <person name="Aoki H."/>
            <person name="Arikawa K."/>
            <person name="Arita K."/>
            <person name="Bito T."/>
            <person name="Chiden Y."/>
            <person name="Fujitsuka N."/>
            <person name="Fukunaka R."/>
            <person name="Hamada M."/>
            <person name="Harada C."/>
            <person name="Hayashi A."/>
            <person name="Hijishita S."/>
            <person name="Honda M."/>
            <person name="Hosokawa S."/>
            <person name="Ichikawa Y."/>
            <person name="Idonuma A."/>
            <person name="Iijima M."/>
            <person name="Ikeda M."/>
            <person name="Ikeno M."/>
            <person name="Ito K."/>
            <person name="Ito S."/>
            <person name="Ito T."/>
            <person name="Ito Y."/>
            <person name="Ito Y."/>
            <person name="Iwabuchi A."/>
            <person name="Kamiya K."/>
            <person name="Karasawa W."/>
            <person name="Kurita K."/>
            <person name="Katagiri S."/>
            <person name="Kikuta A."/>
            <person name="Kobayashi H."/>
            <person name="Kobayashi N."/>
            <person name="Machita K."/>
            <person name="Maehara T."/>
            <person name="Masukawa M."/>
            <person name="Mizubayashi T."/>
            <person name="Mukai Y."/>
            <person name="Nagasaki H."/>
            <person name="Nagata Y."/>
            <person name="Naito S."/>
            <person name="Nakashima M."/>
            <person name="Nakama Y."/>
            <person name="Nakamichi Y."/>
            <person name="Nakamura M."/>
            <person name="Meguro A."/>
            <person name="Negishi M."/>
            <person name="Ohta I."/>
            <person name="Ohta T."/>
            <person name="Okamoto M."/>
            <person name="Ono N."/>
            <person name="Saji S."/>
            <person name="Sakaguchi M."/>
            <person name="Sakai K."/>
            <person name="Shibata M."/>
            <person name="Shimokawa T."/>
            <person name="Song J."/>
            <person name="Takazaki Y."/>
            <person name="Terasawa K."/>
            <person name="Tsugane M."/>
            <person name="Tsuji K."/>
            <person name="Ueda S."/>
            <person name="Waki K."/>
            <person name="Yamagata H."/>
            <person name="Yamamoto M."/>
            <person name="Yamamoto S."/>
            <person name="Yamane H."/>
            <person name="Yoshiki S."/>
            <person name="Yoshihara R."/>
            <person name="Yukawa K."/>
            <person name="Zhong H."/>
            <person name="Yano M."/>
            <person name="Yuan Q."/>
            <person name="Ouyang S."/>
            <person name="Liu J."/>
            <person name="Jones K.M."/>
            <person name="Gansberger K."/>
            <person name="Moffat K."/>
            <person name="Hill J."/>
            <person name="Bera J."/>
            <person name="Fadrosh D."/>
            <person name="Jin S."/>
            <person name="Johri S."/>
            <person name="Kim M."/>
            <person name="Overton L."/>
            <person name="Reardon M."/>
            <person name="Tsitrin T."/>
            <person name="Vuong H."/>
            <person name="Weaver B."/>
            <person name="Ciecko A."/>
            <person name="Tallon L."/>
            <person name="Jackson J."/>
            <person name="Pai G."/>
            <person name="Aken S.V."/>
            <person name="Utterback T."/>
            <person name="Reidmuller S."/>
            <person name="Feldblyum T."/>
            <person name="Hsiao J."/>
            <person name="Zismann V."/>
            <person name="Iobst S."/>
            <person name="de Vazeille A.R."/>
            <person name="Buell C.R."/>
            <person name="Ying K."/>
            <person name="Li Y."/>
            <person name="Lu T."/>
            <person name="Huang Y."/>
            <person name="Zhao Q."/>
            <person name="Feng Q."/>
            <person name="Zhang L."/>
            <person name="Zhu J."/>
            <person name="Weng Q."/>
            <person name="Mu J."/>
            <person name="Lu Y."/>
            <person name="Fan D."/>
            <person name="Liu Y."/>
            <person name="Guan J."/>
            <person name="Zhang Y."/>
            <person name="Yu S."/>
            <person name="Liu X."/>
            <person name="Zhang Y."/>
            <person name="Hong G."/>
            <person name="Han B."/>
            <person name="Choisne N."/>
            <person name="Demange N."/>
            <person name="Orjeda G."/>
            <person name="Samain S."/>
            <person name="Cattolico L."/>
            <person name="Pelletier E."/>
            <person name="Couloux A."/>
            <person name="Segurens B."/>
            <person name="Wincker P."/>
            <person name="D'Hont A."/>
            <person name="Scarpelli C."/>
            <person name="Weissenbach J."/>
            <person name="Salanoubat M."/>
            <person name="Quetier F."/>
            <person name="Yu Y."/>
            <person name="Kim H.R."/>
            <person name="Rambo T."/>
            <person name="Currie J."/>
            <person name="Collura K."/>
            <person name="Luo M."/>
            <person name="Yang T."/>
            <person name="Ammiraju J.S.S."/>
            <person name="Engler F."/>
            <person name="Soderlund C."/>
            <person name="Wing R.A."/>
            <person name="Palmer L.E."/>
            <person name="de la Bastide M."/>
            <person name="Spiegel L."/>
            <person name="Nascimento L."/>
            <person name="Zutavern T."/>
            <person name="O'Shaughnessy A."/>
            <person name="Dike S."/>
            <person name="Dedhia N."/>
            <person name="Preston R."/>
            <person name="Balija V."/>
            <person name="McCombie W.R."/>
            <person name="Chow T."/>
            <person name="Chen H."/>
            <person name="Chung M."/>
            <person name="Chen C."/>
            <person name="Shaw J."/>
            <person name="Wu H."/>
            <person name="Hsiao K."/>
            <person name="Chao Y."/>
            <person name="Chu M."/>
            <person name="Cheng C."/>
            <person name="Hour A."/>
            <person name="Lee P."/>
            <person name="Lin S."/>
            <person name="Lin Y."/>
            <person name="Liou J."/>
            <person name="Liu S."/>
            <person name="Hsing Y."/>
            <person name="Raghuvanshi S."/>
            <person name="Mohanty A."/>
            <person name="Bharti A.K."/>
            <person name="Gaur A."/>
            <person name="Gupta V."/>
            <person name="Kumar D."/>
            <person name="Ravi V."/>
            <person name="Vij S."/>
            <person name="Kapur A."/>
            <person name="Khurana P."/>
            <person name="Khurana P."/>
            <person name="Khurana J.P."/>
            <person name="Tyagi A.K."/>
            <person name="Gaikwad K."/>
            <person name="Singh A."/>
            <person name="Dalal V."/>
            <person name="Srivastava S."/>
            <person name="Dixit A."/>
            <person name="Pal A.K."/>
            <person name="Ghazi I.A."/>
            <person name="Yadav M."/>
            <person name="Pandit A."/>
            <person name="Bhargava A."/>
            <person name="Sureshbabu K."/>
            <person name="Batra K."/>
            <person name="Sharma T.R."/>
            <person name="Mohapatra T."/>
            <person name="Singh N.K."/>
            <person name="Messing J."/>
            <person name="Nelson A.B."/>
            <person name="Fuks G."/>
            <person name="Kavchok S."/>
            <person name="Keizer G."/>
            <person name="Linton E."/>
            <person name="Llaca V."/>
            <person name="Song R."/>
            <person name="Tanyolac B."/>
            <person name="Young S."/>
            <person name="Ho-Il K."/>
            <person name="Hahn J.H."/>
            <person name="Sangsakoo G."/>
            <person name="Vanavichit A."/>
            <person name="de Mattos Luiz.A.T."/>
            <person name="Zimmer P.D."/>
            <person name="Malone G."/>
            <person name="Dellagostin O."/>
            <person name="de Oliveira A.C."/>
            <person name="Bevan M."/>
            <person name="Bancroft I."/>
            <person name="Minx P."/>
            <person name="Cordum H."/>
            <person name="Wilson R."/>
            <person name="Cheng Z."/>
            <person name="Jin W."/>
            <person name="Jiang J."/>
            <person name="Leong S.A."/>
            <person name="Iwama H."/>
            <person name="Gojobori T."/>
            <person name="Itoh T."/>
            <person name="Niimura Y."/>
            <person name="Fujii Y."/>
            <person name="Habara T."/>
            <person name="Sakai H."/>
            <person name="Sato Y."/>
            <person name="Wilson G."/>
            <person name="Kumar K."/>
            <person name="McCouch S."/>
            <person name="Juretic N."/>
            <person name="Hoen D."/>
            <person name="Wright S."/>
            <person name="Bruskiewich R."/>
            <person name="Bureau T."/>
            <person name="Miyao A."/>
            <person name="Hirochika H."/>
            <person name="Nishikawa T."/>
            <person name="Kadowaki K."/>
            <person name="Sugiura M."/>
            <person name="Burr B."/>
            <person name="Sasaki T."/>
        </authorList>
    </citation>
    <scope>NUCLEOTIDE SEQUENCE [LARGE SCALE GENOMIC DNA]</scope>
    <source>
        <strain evidence="4">cv. Nipponbare</strain>
    </source>
</reference>
<reference evidence="3" key="4">
    <citation type="journal article" date="2007" name="Genome Res.">
        <title>Curated Genome Annotation of Oryza sativa ssp. japonica and Comparative Genome Analysis with Arabidopsis thaliana.</title>
        <authorList>
            <consortium name="The Rice Annotation Project (RAP)"/>
            <person name="Itoh T."/>
            <person name="Tanaka T."/>
            <person name="Barrero R.A."/>
            <person name="Yamasaki C."/>
            <person name="Fujii Y."/>
            <person name="Hilton P.B."/>
            <person name="Antonio B.A."/>
            <person name="Aono H."/>
            <person name="Apweiler R."/>
            <person name="Bruskiewich R."/>
            <person name="Bureau T."/>
            <person name="Burr F."/>
            <person name="Costa de Oliveira A."/>
            <person name="Fuks G."/>
            <person name="Habara T."/>
            <person name="Haberer G."/>
            <person name="Han B."/>
            <person name="Harada E."/>
            <person name="Hiraki A.T."/>
            <person name="Hirochika H."/>
            <person name="Hoen D."/>
            <person name="Hokari H."/>
            <person name="Hosokawa S."/>
            <person name="Hsing Y."/>
            <person name="Ikawa H."/>
            <person name="Ikeo K."/>
            <person name="Imanishi T."/>
            <person name="Ito Y."/>
            <person name="Jaiswal P."/>
            <person name="Kanno M."/>
            <person name="Kawahara Y."/>
            <person name="Kawamura T."/>
            <person name="Kawashima H."/>
            <person name="Khurana J.P."/>
            <person name="Kikuchi S."/>
            <person name="Komatsu S."/>
            <person name="Koyanagi K.O."/>
            <person name="Kubooka H."/>
            <person name="Lieberherr D."/>
            <person name="Lin Y.C."/>
            <person name="Lonsdale D."/>
            <person name="Matsumoto T."/>
            <person name="Matsuya A."/>
            <person name="McCombie W.R."/>
            <person name="Messing J."/>
            <person name="Miyao A."/>
            <person name="Mulder N."/>
            <person name="Nagamura Y."/>
            <person name="Nam J."/>
            <person name="Namiki N."/>
            <person name="Numa H."/>
            <person name="Nurimoto S."/>
            <person name="O'donovan C."/>
            <person name="Ohyanagi H."/>
            <person name="Okido T."/>
            <person name="Oota S."/>
            <person name="Osato N."/>
            <person name="Palmer L.E."/>
            <person name="Quetier F."/>
            <person name="Raghuvanshi S."/>
            <person name="Saichi N."/>
            <person name="Sakai H."/>
            <person name="Sakai Y."/>
            <person name="Sakata K."/>
            <person name="Sakurai T."/>
            <person name="Sato F."/>
            <person name="Sato Y."/>
            <person name="Schoof H."/>
            <person name="Seki M."/>
            <person name="Shibata M."/>
            <person name="Shimizu Y."/>
            <person name="Shinozaki K."/>
            <person name="Shinso Y."/>
            <person name="Singh N.K."/>
            <person name="Smith-White B."/>
            <person name="Takeda J."/>
            <person name="Tanino M."/>
            <person name="Tatusova T."/>
            <person name="Thongjuea S."/>
            <person name="Todokoro F."/>
            <person name="Tsugane M."/>
            <person name="Tyagi A.K."/>
            <person name="Vanavichit A."/>
            <person name="Wang A."/>
            <person name="Wing R.A."/>
            <person name="Yamaguchi K."/>
            <person name="Yamamoto M."/>
            <person name="Yamamoto N."/>
            <person name="Yu Y."/>
            <person name="Zhang H."/>
            <person name="Zhao Q."/>
            <person name="Higo K."/>
            <person name="Burr B."/>
            <person name="Gojobori T."/>
            <person name="Sasaki T."/>
        </authorList>
    </citation>
    <scope>NUCLEOTIDE SEQUENCE</scope>
</reference>
<dbReference type="SMR" id="A0A0P0WYQ4"/>
<reference evidence="3" key="8">
    <citation type="submission" date="2012-08" db="EMBL/GenBank/DDBJ databases">
        <title>The Second Rice Annotation Project Meeting (RAP2).</title>
        <authorList>
            <consortium name="The Rice Annotation Project (RAP)"/>
        </authorList>
    </citation>
    <scope>NUCLEOTIDE SEQUENCE</scope>
</reference>
<evidence type="ECO:0000313" key="4">
    <source>
        <dbReference type="Proteomes" id="UP000000763"/>
    </source>
</evidence>
<evidence type="ECO:0000256" key="1">
    <source>
        <dbReference type="SAM" id="MobiDB-lite"/>
    </source>
</evidence>
<dbReference type="Gramene" id="Os06t0611300-01">
    <property type="protein sequence ID" value="Os06t0611300-01"/>
    <property type="gene ID" value="Os06g0611300"/>
</dbReference>
<protein>
    <submittedName>
        <fullName evidence="3">Os06g0611300 protein</fullName>
    </submittedName>
</protein>
<reference evidence="3" key="3">
    <citation type="journal article" date="2006" name="Nucleic Acids Res.">
        <title>The Rice Annotation Project Database (RAP-DB): hub for Oryza sativa ssp. japonica genome information.</title>
        <authorList>
            <person name="Ohyanagi H."/>
            <person name="Tanaka T."/>
            <person name="Sakai H."/>
            <person name="Shigemoto Y."/>
            <person name="Yamaguchi K."/>
            <person name="Habara T."/>
            <person name="Fujii Y."/>
            <person name="Antonio B.A."/>
            <person name="Nagamura Y."/>
            <person name="Imanishi T."/>
            <person name="Ikeo K."/>
            <person name="Itoh T."/>
            <person name="Gojobori T."/>
            <person name="Sasaki T."/>
        </authorList>
    </citation>
    <scope>NUCLEOTIDE SEQUENCE</scope>
</reference>
<accession>A0A0P0WYQ4</accession>
<name>A0A0P0WYQ4_ORYSJ</name>
<dbReference type="EMBL" id="AP008212">
    <property type="protein sequence ID" value="BAF19973.1"/>
    <property type="molecule type" value="Genomic_DNA"/>
</dbReference>
<gene>
    <name evidence="3" type="ordered locus">Os06g0611300</name>
    <name evidence="2" type="ORF">P0490F09.36</name>
</gene>
<dbReference type="KEGG" id="dosa:Os06g0611300"/>
<sequence>MIRLTRMSSSLRRWLLSIRRRRRRRRRRPARRRKRRRTRRRMRVRRARFMRSRSLGFFIVWCARAYVRVLCYLSTCRNALHAQYAYYRYSSS</sequence>
<dbReference type="AlphaFoldDB" id="A0A0P0WYQ4"/>
<dbReference type="Proteomes" id="UP000000763">
    <property type="component" value="Chromosome 6"/>
</dbReference>
<proteinExistence type="predicted"/>
<reference evidence="3" key="7">
    <citation type="submission" date="2012-08" db="EMBL/GenBank/DDBJ databases">
        <title>Oryza sativa nipponbare(GA3) genomic DNA, chromosome 6.</title>
        <authorList>
            <consortium name="IRGSP(International Rice Genome Sequencing Project)"/>
        </authorList>
    </citation>
    <scope>NUCLEOTIDE SEQUENCE</scope>
</reference>
<dbReference type="EMBL" id="AP003616">
    <property type="protein sequence ID" value="BAD35500.1"/>
    <property type="molecule type" value="Genomic_DNA"/>
</dbReference>
<organism evidence="2 4">
    <name type="scientific">Oryza sativa subsp. japonica</name>
    <name type="common">Rice</name>
    <dbReference type="NCBI Taxonomy" id="39947"/>
    <lineage>
        <taxon>Eukaryota</taxon>
        <taxon>Viridiplantae</taxon>
        <taxon>Streptophyta</taxon>
        <taxon>Embryophyta</taxon>
        <taxon>Tracheophyta</taxon>
        <taxon>Spermatophyta</taxon>
        <taxon>Magnoliopsida</taxon>
        <taxon>Liliopsida</taxon>
        <taxon>Poales</taxon>
        <taxon>Poaceae</taxon>
        <taxon>BOP clade</taxon>
        <taxon>Oryzoideae</taxon>
        <taxon>Oryzeae</taxon>
        <taxon>Oryzinae</taxon>
        <taxon>Oryza</taxon>
        <taxon>Oryza sativa</taxon>
    </lineage>
</organism>